<evidence type="ECO:0000313" key="5">
    <source>
        <dbReference type="Proteomes" id="UP000320421"/>
    </source>
</evidence>
<comment type="catalytic activity">
    <reaction evidence="2">
        <text>2,5-diamino-6-hydroxy-4-(5-phosphoribosylamino)-pyrimidine + H2O = 2,5,6-triamino-4-hydroxypyrimidine + D-ribose 5-phosphate</text>
        <dbReference type="Rhea" id="RHEA:23436"/>
        <dbReference type="ChEBI" id="CHEBI:15377"/>
        <dbReference type="ChEBI" id="CHEBI:58614"/>
        <dbReference type="ChEBI" id="CHEBI:78346"/>
        <dbReference type="ChEBI" id="CHEBI:137796"/>
    </reaction>
</comment>
<dbReference type="EMBL" id="CP036266">
    <property type="protein sequence ID" value="QDT21128.1"/>
    <property type="molecule type" value="Genomic_DNA"/>
</dbReference>
<evidence type="ECO:0000256" key="2">
    <source>
        <dbReference type="ARBA" id="ARBA00000751"/>
    </source>
</evidence>
<accession>A0A517PP54</accession>
<dbReference type="Gene3D" id="1.10.357.40">
    <property type="entry name" value="YbiA-like"/>
    <property type="match status" value="1"/>
</dbReference>
<dbReference type="RefSeq" id="WP_145184935.1">
    <property type="nucleotide sequence ID" value="NZ_CP036266.1"/>
</dbReference>
<sequence length="151" mass="17435">MANYFYTRNDEYGAFSNFSPHGVEMDGLWWPSVEHYFQAQKFSDPEYRERIRTAHNSKQAALLGRSRKVKLRDDWETVKEEIMSAAVLKKFQTHLELKALLLSTGDEAIVENAPSDYFWGCGQDGTGLNRLGMILEQVRDVLRQGLNSDRK</sequence>
<evidence type="ECO:0000313" key="4">
    <source>
        <dbReference type="EMBL" id="QDT21128.1"/>
    </source>
</evidence>
<dbReference type="SUPFAM" id="SSF143990">
    <property type="entry name" value="YbiA-like"/>
    <property type="match status" value="1"/>
</dbReference>
<dbReference type="AlphaFoldDB" id="A0A517PP54"/>
<dbReference type="InterPro" id="IPR012816">
    <property type="entry name" value="NADAR"/>
</dbReference>
<reference evidence="4 5" key="1">
    <citation type="submission" date="2019-02" db="EMBL/GenBank/DDBJ databases">
        <title>Deep-cultivation of Planctomycetes and their phenomic and genomic characterization uncovers novel biology.</title>
        <authorList>
            <person name="Wiegand S."/>
            <person name="Jogler M."/>
            <person name="Boedeker C."/>
            <person name="Pinto D."/>
            <person name="Vollmers J."/>
            <person name="Rivas-Marin E."/>
            <person name="Kohn T."/>
            <person name="Peeters S.H."/>
            <person name="Heuer A."/>
            <person name="Rast P."/>
            <person name="Oberbeckmann S."/>
            <person name="Bunk B."/>
            <person name="Jeske O."/>
            <person name="Meyerdierks A."/>
            <person name="Storesund J.E."/>
            <person name="Kallscheuer N."/>
            <person name="Luecker S."/>
            <person name="Lage O.M."/>
            <person name="Pohl T."/>
            <person name="Merkel B.J."/>
            <person name="Hornburger P."/>
            <person name="Mueller R.-W."/>
            <person name="Bruemmer F."/>
            <person name="Labrenz M."/>
            <person name="Spormann A.M."/>
            <person name="Op den Camp H."/>
            <person name="Overmann J."/>
            <person name="Amann R."/>
            <person name="Jetten M.S.M."/>
            <person name="Mascher T."/>
            <person name="Medema M.H."/>
            <person name="Devos D.P."/>
            <person name="Kaster A.-K."/>
            <person name="Ovreas L."/>
            <person name="Rohde M."/>
            <person name="Galperin M.Y."/>
            <person name="Jogler C."/>
        </authorList>
    </citation>
    <scope>NUCLEOTIDE SEQUENCE [LARGE SCALE GENOMIC DNA]</scope>
    <source>
        <strain evidence="4 5">HG66A1</strain>
    </source>
</reference>
<comment type="catalytic activity">
    <reaction evidence="1">
        <text>5-amino-6-(5-phospho-D-ribosylamino)uracil + H2O = 5,6-diaminouracil + D-ribose 5-phosphate</text>
        <dbReference type="Rhea" id="RHEA:55020"/>
        <dbReference type="ChEBI" id="CHEBI:15377"/>
        <dbReference type="ChEBI" id="CHEBI:46252"/>
        <dbReference type="ChEBI" id="CHEBI:58453"/>
        <dbReference type="ChEBI" id="CHEBI:78346"/>
    </reaction>
</comment>
<keyword evidence="5" id="KW-1185">Reference proteome</keyword>
<dbReference type="Proteomes" id="UP000320421">
    <property type="component" value="Chromosome"/>
</dbReference>
<dbReference type="CDD" id="cd15457">
    <property type="entry name" value="NADAR"/>
    <property type="match status" value="1"/>
</dbReference>
<gene>
    <name evidence="4" type="primary">ybiA_1</name>
    <name evidence="4" type="ORF">HG66A1_29210</name>
</gene>
<dbReference type="OrthoDB" id="67297at2"/>
<dbReference type="NCBIfam" id="TIGR02464">
    <property type="entry name" value="ribofla_fusion"/>
    <property type="match status" value="1"/>
</dbReference>
<organism evidence="4 5">
    <name type="scientific">Gimesia chilikensis</name>
    <dbReference type="NCBI Taxonomy" id="2605989"/>
    <lineage>
        <taxon>Bacteria</taxon>
        <taxon>Pseudomonadati</taxon>
        <taxon>Planctomycetota</taxon>
        <taxon>Planctomycetia</taxon>
        <taxon>Planctomycetales</taxon>
        <taxon>Planctomycetaceae</taxon>
        <taxon>Gimesia</taxon>
    </lineage>
</organism>
<feature type="domain" description="NADAR" evidence="3">
    <location>
        <begin position="4"/>
        <end position="143"/>
    </location>
</feature>
<dbReference type="Pfam" id="PF08719">
    <property type="entry name" value="NADAR"/>
    <property type="match status" value="1"/>
</dbReference>
<name>A0A517PP54_9PLAN</name>
<evidence type="ECO:0000256" key="1">
    <source>
        <dbReference type="ARBA" id="ARBA00000022"/>
    </source>
</evidence>
<proteinExistence type="predicted"/>
<evidence type="ECO:0000259" key="3">
    <source>
        <dbReference type="Pfam" id="PF08719"/>
    </source>
</evidence>
<protein>
    <submittedName>
        <fullName evidence="4">Swarming motility protein YbiA</fullName>
    </submittedName>
</protein>
<dbReference type="InterPro" id="IPR037238">
    <property type="entry name" value="YbiA-like_sf"/>
</dbReference>